<proteinExistence type="predicted"/>
<keyword evidence="2" id="KW-1185">Reference proteome</keyword>
<protein>
    <submittedName>
        <fullName evidence="1">Uncharacterized protein</fullName>
    </submittedName>
</protein>
<gene>
    <name evidence="1" type="ORF">CHIRRI_LOCUS6704</name>
</gene>
<dbReference type="PANTHER" id="PTHR13467">
    <property type="entry name" value="CUE DOMAIN CONTAINING PROTEIN 1"/>
    <property type="match status" value="1"/>
</dbReference>
<reference evidence="1" key="2">
    <citation type="submission" date="2022-10" db="EMBL/GenBank/DDBJ databases">
        <authorList>
            <consortium name="ENA_rothamsted_submissions"/>
            <consortium name="culmorum"/>
            <person name="King R."/>
        </authorList>
    </citation>
    <scope>NUCLEOTIDE SEQUENCE</scope>
</reference>
<name>A0A9P0NH05_9DIPT</name>
<reference evidence="1" key="1">
    <citation type="submission" date="2022-01" db="EMBL/GenBank/DDBJ databases">
        <authorList>
            <person name="King R."/>
        </authorList>
    </citation>
    <scope>NUCLEOTIDE SEQUENCE</scope>
</reference>
<dbReference type="InterPro" id="IPR040192">
    <property type="entry name" value="CUEDC1"/>
</dbReference>
<organism evidence="1 2">
    <name type="scientific">Chironomus riparius</name>
    <dbReference type="NCBI Taxonomy" id="315576"/>
    <lineage>
        <taxon>Eukaryota</taxon>
        <taxon>Metazoa</taxon>
        <taxon>Ecdysozoa</taxon>
        <taxon>Arthropoda</taxon>
        <taxon>Hexapoda</taxon>
        <taxon>Insecta</taxon>
        <taxon>Pterygota</taxon>
        <taxon>Neoptera</taxon>
        <taxon>Endopterygota</taxon>
        <taxon>Diptera</taxon>
        <taxon>Nematocera</taxon>
        <taxon>Chironomoidea</taxon>
        <taxon>Chironomidae</taxon>
        <taxon>Chironominae</taxon>
        <taxon>Chironomus</taxon>
    </lineage>
</organism>
<evidence type="ECO:0000313" key="2">
    <source>
        <dbReference type="Proteomes" id="UP001153620"/>
    </source>
</evidence>
<dbReference type="EMBL" id="OU895878">
    <property type="protein sequence ID" value="CAH1719396.1"/>
    <property type="molecule type" value="Genomic_DNA"/>
</dbReference>
<dbReference type="AlphaFoldDB" id="A0A9P0NH05"/>
<sequence length="159" mass="18847">MLETFFLSKESEIIQSVFKEVRSLELTIDHLLEISSQTQKLEEKQSSTSSVKKDDLRKNNWNRAILTIPDSFLRLSDQEDEFVIMLQNEEFLNELRFNQEFLSTLENEQGKISDASFEERLRHMGKSGKKKFFQLAKLFSFQRNKKISHHKQPLCDEEK</sequence>
<evidence type="ECO:0000313" key="1">
    <source>
        <dbReference type="EMBL" id="CAH1719396.1"/>
    </source>
</evidence>
<dbReference type="PANTHER" id="PTHR13467:SF3">
    <property type="entry name" value="CUE DOMAIN-CONTAINING PROTEIN 1"/>
    <property type="match status" value="1"/>
</dbReference>
<dbReference type="Proteomes" id="UP001153620">
    <property type="component" value="Chromosome 2"/>
</dbReference>
<accession>A0A9P0NH05</accession>